<feature type="transmembrane region" description="Helical" evidence="6">
    <location>
        <begin position="391"/>
        <end position="409"/>
    </location>
</feature>
<evidence type="ECO:0000313" key="7">
    <source>
        <dbReference type="EMBL" id="OGD84986.1"/>
    </source>
</evidence>
<evidence type="ECO:0000256" key="1">
    <source>
        <dbReference type="ARBA" id="ARBA00004651"/>
    </source>
</evidence>
<dbReference type="PANTHER" id="PTHR30250">
    <property type="entry name" value="PST FAMILY PREDICTED COLANIC ACID TRANSPORTER"/>
    <property type="match status" value="1"/>
</dbReference>
<evidence type="ECO:0000256" key="6">
    <source>
        <dbReference type="SAM" id="Phobius"/>
    </source>
</evidence>
<keyword evidence="5 6" id="KW-0472">Membrane</keyword>
<keyword evidence="4 6" id="KW-1133">Transmembrane helix</keyword>
<evidence type="ECO:0000313" key="8">
    <source>
        <dbReference type="Proteomes" id="UP000177921"/>
    </source>
</evidence>
<dbReference type="EMBL" id="MFAR01000019">
    <property type="protein sequence ID" value="OGD84986.1"/>
    <property type="molecule type" value="Genomic_DNA"/>
</dbReference>
<comment type="subcellular location">
    <subcellularLocation>
        <location evidence="1">Cell membrane</location>
        <topology evidence="1">Multi-pass membrane protein</topology>
    </subcellularLocation>
</comment>
<dbReference type="AlphaFoldDB" id="A0A1F5FZF4"/>
<feature type="transmembrane region" description="Helical" evidence="6">
    <location>
        <begin position="327"/>
        <end position="355"/>
    </location>
</feature>
<reference evidence="7 8" key="1">
    <citation type="journal article" date="2016" name="Nat. Commun.">
        <title>Thousands of microbial genomes shed light on interconnected biogeochemical processes in an aquifer system.</title>
        <authorList>
            <person name="Anantharaman K."/>
            <person name="Brown C.T."/>
            <person name="Hug L.A."/>
            <person name="Sharon I."/>
            <person name="Castelle C.J."/>
            <person name="Probst A.J."/>
            <person name="Thomas B.C."/>
            <person name="Singh A."/>
            <person name="Wilkins M.J."/>
            <person name="Karaoz U."/>
            <person name="Brodie E.L."/>
            <person name="Williams K.H."/>
            <person name="Hubbard S.S."/>
            <person name="Banfield J.F."/>
        </authorList>
    </citation>
    <scope>NUCLEOTIDE SEQUENCE [LARGE SCALE GENOMIC DNA]</scope>
</reference>
<comment type="caution">
    <text evidence="7">The sequence shown here is derived from an EMBL/GenBank/DDBJ whole genome shotgun (WGS) entry which is preliminary data.</text>
</comment>
<dbReference type="Proteomes" id="UP000177921">
    <property type="component" value="Unassembled WGS sequence"/>
</dbReference>
<sequence length="420" mass="45466">MRLTKTGGLFSVLLVTGGNLFGTVISAIALILFSRVMGPAEFGIFSAAFAAMQIGVRLSDLGLNTAAERTIARIQASSPSRVDRYLRVVLWLKLALIFLVILLGWFTAPYLAMTVLRMPSPDLLRLALATTVGTVFFEYTNIIFQGTQRFAMVAHITVAQAVGKLVFGLILIWQGALNAISATILYGLMPLVGALSAWKPSPLKHWSLPMAPQVELRGLLKVARWTAIAAISATFADNLDILMVQSFMSSYDTGLWAAAARIAAFASIIGWSSGVVLSNRVAGYGSRQHLHTYLSKSWKIALGAFFGLLLTIPLSGLAIYLTVGPEYLAATASLQILIIAAGLAAATTPFAALFYLFDRPQYYAYAGILSTGILLLGDYFTIPVWGLTGAAITRIVVRVAVLIFTLIYTRKAYVEFIHQR</sequence>
<keyword evidence="3 6" id="KW-0812">Transmembrane</keyword>
<dbReference type="PANTHER" id="PTHR30250:SF11">
    <property type="entry name" value="O-ANTIGEN TRANSPORTER-RELATED"/>
    <property type="match status" value="1"/>
</dbReference>
<organism evidence="7 8">
    <name type="scientific">Candidatus Collierbacteria bacterium RIFOXYD1_FULL_46_26</name>
    <dbReference type="NCBI Taxonomy" id="1817732"/>
    <lineage>
        <taxon>Bacteria</taxon>
        <taxon>Candidatus Collieribacteriota</taxon>
    </lineage>
</organism>
<protein>
    <submittedName>
        <fullName evidence="7">Uncharacterized protein</fullName>
    </submittedName>
</protein>
<dbReference type="Pfam" id="PF01943">
    <property type="entry name" value="Polysacc_synt"/>
    <property type="match status" value="1"/>
</dbReference>
<feature type="transmembrane region" description="Helical" evidence="6">
    <location>
        <begin position="88"/>
        <end position="111"/>
    </location>
</feature>
<gene>
    <name evidence="7" type="ORF">A2618_02600</name>
</gene>
<feature type="transmembrane region" description="Helical" evidence="6">
    <location>
        <begin position="298"/>
        <end position="321"/>
    </location>
</feature>
<feature type="transmembrane region" description="Helical" evidence="6">
    <location>
        <begin position="362"/>
        <end position="385"/>
    </location>
</feature>
<evidence type="ECO:0000256" key="4">
    <source>
        <dbReference type="ARBA" id="ARBA00022989"/>
    </source>
</evidence>
<feature type="transmembrane region" description="Helical" evidence="6">
    <location>
        <begin position="123"/>
        <end position="144"/>
    </location>
</feature>
<feature type="transmembrane region" description="Helical" evidence="6">
    <location>
        <begin position="42"/>
        <end position="67"/>
    </location>
</feature>
<dbReference type="InterPro" id="IPR050833">
    <property type="entry name" value="Poly_Biosynth_Transport"/>
</dbReference>
<dbReference type="GO" id="GO:0005886">
    <property type="term" value="C:plasma membrane"/>
    <property type="evidence" value="ECO:0007669"/>
    <property type="project" value="UniProtKB-SubCell"/>
</dbReference>
<evidence type="ECO:0000256" key="2">
    <source>
        <dbReference type="ARBA" id="ARBA00022475"/>
    </source>
</evidence>
<evidence type="ECO:0000256" key="5">
    <source>
        <dbReference type="ARBA" id="ARBA00023136"/>
    </source>
</evidence>
<proteinExistence type="predicted"/>
<dbReference type="InterPro" id="IPR002797">
    <property type="entry name" value="Polysacc_synth"/>
</dbReference>
<name>A0A1F5FZF4_9BACT</name>
<keyword evidence="2" id="KW-1003">Cell membrane</keyword>
<feature type="transmembrane region" description="Helical" evidence="6">
    <location>
        <begin position="12"/>
        <end position="36"/>
    </location>
</feature>
<feature type="transmembrane region" description="Helical" evidence="6">
    <location>
        <begin position="256"/>
        <end position="277"/>
    </location>
</feature>
<accession>A0A1F5FZF4</accession>
<evidence type="ECO:0000256" key="3">
    <source>
        <dbReference type="ARBA" id="ARBA00022692"/>
    </source>
</evidence>